<evidence type="ECO:0000313" key="5">
    <source>
        <dbReference type="Proteomes" id="UP000034329"/>
    </source>
</evidence>
<gene>
    <name evidence="4" type="ORF">UX13_C0026G0023</name>
</gene>
<feature type="transmembrane region" description="Helical" evidence="1">
    <location>
        <begin position="43"/>
        <end position="65"/>
    </location>
</feature>
<dbReference type="EMBL" id="LCLA01000026">
    <property type="protein sequence ID" value="KKU09907.1"/>
    <property type="molecule type" value="Genomic_DNA"/>
</dbReference>
<sequence length="322" mass="34462">MAEMASIWLALVTGLTTGGFSCFAVQGGLLASALAESDKKRSLTVFLTAKLAAYTILGFMLGYLGSALNISPKVQGWLQLFIGLFLLATAARLLNIHPIFRYFVITPPKFIFKFLRKQSQTAVLGTLTVLIPCGVTQAMMLLALGSGNALWGAGIMFAFVLGTTPVFFAIGLAATEALKNKAFASAAAVFIFIIGILSINSGQILRGSAHTLQNYWRVIGVTATEVRAATLNKGKQEVHIAVTNGGYTTDVNTLKAGVPVQLTLNSEDVRSCARAFTIPDLNYFKVLPENGTEVIEFTPMKTGLLTYTCSMGMYTGSFNVVQ</sequence>
<feature type="transmembrane region" description="Helical" evidence="1">
    <location>
        <begin position="121"/>
        <end position="144"/>
    </location>
</feature>
<dbReference type="Pfam" id="PF13386">
    <property type="entry name" value="DsbD_2"/>
    <property type="match status" value="1"/>
</dbReference>
<feature type="domain" description="Urease accessory protein UreH-like transmembrane" evidence="2">
    <location>
        <begin position="10"/>
        <end position="196"/>
    </location>
</feature>
<dbReference type="PANTHER" id="PTHR42208:SF1">
    <property type="entry name" value="HEAVY METAL TRANSPORTER"/>
    <property type="match status" value="1"/>
</dbReference>
<proteinExistence type="predicted"/>
<feature type="domain" description="EfeO-type cupredoxin-like" evidence="3">
    <location>
        <begin position="228"/>
        <end position="316"/>
    </location>
</feature>
<comment type="caution">
    <text evidence="4">The sequence shown here is derived from an EMBL/GenBank/DDBJ whole genome shotgun (WGS) entry which is preliminary data.</text>
</comment>
<feature type="transmembrane region" description="Helical" evidence="1">
    <location>
        <begin position="150"/>
        <end position="170"/>
    </location>
</feature>
<dbReference type="PANTHER" id="PTHR42208">
    <property type="entry name" value="HEAVY METAL TRANSPORTER-RELATED"/>
    <property type="match status" value="1"/>
</dbReference>
<dbReference type="InterPro" id="IPR039447">
    <property type="entry name" value="UreH-like_TM_dom"/>
</dbReference>
<name>A0A0G1MP66_9BACT</name>
<dbReference type="Pfam" id="PF13473">
    <property type="entry name" value="Cupredoxin_1"/>
    <property type="match status" value="1"/>
</dbReference>
<organism evidence="4 5">
    <name type="scientific">Candidatus Woesebacteria bacterium GW2011_GWB1_45_5</name>
    <dbReference type="NCBI Taxonomy" id="1618581"/>
    <lineage>
        <taxon>Bacteria</taxon>
        <taxon>Candidatus Woeseibacteriota</taxon>
    </lineage>
</organism>
<keyword evidence="1" id="KW-0812">Transmembrane</keyword>
<dbReference type="InterPro" id="IPR028096">
    <property type="entry name" value="EfeO_Cupredoxin"/>
</dbReference>
<feature type="transmembrane region" description="Helical" evidence="1">
    <location>
        <begin position="77"/>
        <end position="100"/>
    </location>
</feature>
<dbReference type="AlphaFoldDB" id="A0A0G1MP66"/>
<evidence type="ECO:0000256" key="1">
    <source>
        <dbReference type="SAM" id="Phobius"/>
    </source>
</evidence>
<dbReference type="InterPro" id="IPR008972">
    <property type="entry name" value="Cupredoxin"/>
</dbReference>
<feature type="transmembrane region" description="Helical" evidence="1">
    <location>
        <begin position="6"/>
        <end position="31"/>
    </location>
</feature>
<keyword evidence="1" id="KW-1133">Transmembrane helix</keyword>
<evidence type="ECO:0000259" key="2">
    <source>
        <dbReference type="Pfam" id="PF13386"/>
    </source>
</evidence>
<keyword evidence="1" id="KW-0472">Membrane</keyword>
<evidence type="ECO:0000259" key="3">
    <source>
        <dbReference type="Pfam" id="PF13473"/>
    </source>
</evidence>
<feature type="transmembrane region" description="Helical" evidence="1">
    <location>
        <begin position="182"/>
        <end position="199"/>
    </location>
</feature>
<evidence type="ECO:0000313" key="4">
    <source>
        <dbReference type="EMBL" id="KKU09907.1"/>
    </source>
</evidence>
<dbReference type="Gene3D" id="2.60.40.420">
    <property type="entry name" value="Cupredoxins - blue copper proteins"/>
    <property type="match status" value="1"/>
</dbReference>
<accession>A0A0G1MP66</accession>
<protein>
    <submittedName>
        <fullName evidence="4">Putative membrane protein</fullName>
    </submittedName>
</protein>
<dbReference type="Proteomes" id="UP000034329">
    <property type="component" value="Unassembled WGS sequence"/>
</dbReference>
<dbReference type="SUPFAM" id="SSF49503">
    <property type="entry name" value="Cupredoxins"/>
    <property type="match status" value="1"/>
</dbReference>
<reference evidence="4 5" key="1">
    <citation type="journal article" date="2015" name="Nature">
        <title>rRNA introns, odd ribosomes, and small enigmatic genomes across a large radiation of phyla.</title>
        <authorList>
            <person name="Brown C.T."/>
            <person name="Hug L.A."/>
            <person name="Thomas B.C."/>
            <person name="Sharon I."/>
            <person name="Castelle C.J."/>
            <person name="Singh A."/>
            <person name="Wilkins M.J."/>
            <person name="Williams K.H."/>
            <person name="Banfield J.F."/>
        </authorList>
    </citation>
    <scope>NUCLEOTIDE SEQUENCE [LARGE SCALE GENOMIC DNA]</scope>
</reference>